<feature type="transmembrane region" description="Helical" evidence="1">
    <location>
        <begin position="61"/>
        <end position="88"/>
    </location>
</feature>
<dbReference type="Pfam" id="PF10011">
    <property type="entry name" value="DUF2254"/>
    <property type="match status" value="1"/>
</dbReference>
<evidence type="ECO:0000256" key="1">
    <source>
        <dbReference type="SAM" id="Phobius"/>
    </source>
</evidence>
<dbReference type="EMBL" id="CP116942">
    <property type="protein sequence ID" value="WCO67222.1"/>
    <property type="molecule type" value="Genomic_DNA"/>
</dbReference>
<dbReference type="Proteomes" id="UP001216390">
    <property type="component" value="Chromosome"/>
</dbReference>
<dbReference type="InterPro" id="IPR018723">
    <property type="entry name" value="DUF2254_membrane"/>
</dbReference>
<feature type="transmembrane region" description="Helical" evidence="1">
    <location>
        <begin position="139"/>
        <end position="162"/>
    </location>
</feature>
<protein>
    <submittedName>
        <fullName evidence="2">DUF2254 domain-containing protein</fullName>
    </submittedName>
</protein>
<evidence type="ECO:0000313" key="2">
    <source>
        <dbReference type="EMBL" id="WCO67222.1"/>
    </source>
</evidence>
<evidence type="ECO:0000313" key="3">
    <source>
        <dbReference type="Proteomes" id="UP001216390"/>
    </source>
</evidence>
<keyword evidence="1" id="KW-0812">Transmembrane</keyword>
<name>A0AAF0BTX4_9ACTN</name>
<reference evidence="2" key="1">
    <citation type="submission" date="2023-01" db="EMBL/GenBank/DDBJ databases">
        <title>The diversity of Class Acidimicrobiia in South China Sea sediment environments and the proposal of Iamia marina sp. nov., a novel species of the genus Iamia.</title>
        <authorList>
            <person name="He Y."/>
            <person name="Tian X."/>
        </authorList>
    </citation>
    <scope>NUCLEOTIDE SEQUENCE</scope>
    <source>
        <strain evidence="2">DSM 19957</strain>
    </source>
</reference>
<keyword evidence="1" id="KW-1133">Transmembrane helix</keyword>
<keyword evidence="1" id="KW-0472">Membrane</keyword>
<proteinExistence type="predicted"/>
<sequence length="435" mass="46475">MRIGLAALLDRVRSSLFLVPMLFVVGGAVLGQVSLEVDSALTDRDVQLPFVLQSTVDNARAVLSTVATATITVAGIAFSISLLVIQLASSQYSPRVVHSLFRDPFTKRVMGLVVGTFTYCLVVLRSVRDALDDGGQAVVPNLSVALALLLGVASILATIAFINHSAHSMDVSELLHDVTEESLRAVERGWPTSSGPGALEDPPPVEGHEVRFTANGWIQYVDADALMAVAAPGGVVRLESEVGRYAVAGTPLATVWPVPDPDDRDPLAGRLRAAVHVGQSRTLQQDASYGVRQLVDVALRALSPGVNDPTTAQDAIFHLAAVLHEALERDCPPRAVEGDGGRRLLRPEAPDHGDLVDLALDELRVAARALPTVCVYLLEAIHLLCLSQQVVDRPAVREPLLRQARLVRDGAAAADLLPEDRERVRAAYASRFEGG</sequence>
<gene>
    <name evidence="2" type="ORF">PO878_00610</name>
</gene>
<accession>A0AAF0BTX4</accession>
<organism evidence="2 3">
    <name type="scientific">Iamia majanohamensis</name>
    <dbReference type="NCBI Taxonomy" id="467976"/>
    <lineage>
        <taxon>Bacteria</taxon>
        <taxon>Bacillati</taxon>
        <taxon>Actinomycetota</taxon>
        <taxon>Acidimicrobiia</taxon>
        <taxon>Acidimicrobiales</taxon>
        <taxon>Iamiaceae</taxon>
        <taxon>Iamia</taxon>
    </lineage>
</organism>
<dbReference type="AlphaFoldDB" id="A0AAF0BTX4"/>
<keyword evidence="3" id="KW-1185">Reference proteome</keyword>
<feature type="transmembrane region" description="Helical" evidence="1">
    <location>
        <begin position="12"/>
        <end position="35"/>
    </location>
</feature>
<feature type="transmembrane region" description="Helical" evidence="1">
    <location>
        <begin position="109"/>
        <end position="127"/>
    </location>
</feature>
<dbReference type="RefSeq" id="WP_272736744.1">
    <property type="nucleotide sequence ID" value="NZ_CP116942.1"/>
</dbReference>
<dbReference type="KEGG" id="ima:PO878_00610"/>